<sequence length="424" mass="47236">MSADRDKNHAADREKLIGLGKRSISKSYYPELRKRLDELEHFRALLDRVSDTIFVVDADTGIVLDVSGSTRAMLDCGASSLVGTPFKRLLPDHISRHADNLFHSETKKIRLETELICPDKKRDPVPVDISLQLVTHRDKRRAIIVARDISERKQSEEALKKSHDLLEIRVRERTRELDRANKAKSEFLSVVSHELRTPLTSLLGFAKVIRKRLDKTIFPLIDTNDEKVIKAITQIGENMDIMAAEGDRLTALINDVLDLAKLEANKVEFKMAPVAPGEFIKRAVLATSSIIEGSGLIPLLDIEPDLPPIRGDLDRLIQVMVNLISNAVKFTSQGTITCRARLVGDNVHISVSDTGVGIPPSKLDAIFEEFTQADESLENRPRGTGLGLAICRNIVFGHGGHIWVESEEQQGSTFIFTLPVLQGR</sequence>
<evidence type="ECO:0000313" key="9">
    <source>
        <dbReference type="Proteomes" id="UP001061361"/>
    </source>
</evidence>
<proteinExistence type="predicted"/>
<dbReference type="Gene3D" id="1.10.287.130">
    <property type="match status" value="1"/>
</dbReference>
<keyword evidence="9" id="KW-1185">Reference proteome</keyword>
<feature type="domain" description="Histidine kinase" evidence="7">
    <location>
        <begin position="190"/>
        <end position="422"/>
    </location>
</feature>
<evidence type="ECO:0000256" key="6">
    <source>
        <dbReference type="ARBA" id="ARBA00023012"/>
    </source>
</evidence>
<dbReference type="PRINTS" id="PR00344">
    <property type="entry name" value="BCTRLSENSOR"/>
</dbReference>
<reference evidence="8" key="1">
    <citation type="submission" date="2022-08" db="EMBL/GenBank/DDBJ databases">
        <title>Genome Sequence of the sulphate-reducing bacterium, Pseudodesulfovibrio portus JCM14722.</title>
        <authorList>
            <person name="Kondo R."/>
            <person name="Kataoka T."/>
        </authorList>
    </citation>
    <scope>NUCLEOTIDE SEQUENCE</scope>
    <source>
        <strain evidence="8">JCM 14722</strain>
    </source>
</reference>
<evidence type="ECO:0000256" key="1">
    <source>
        <dbReference type="ARBA" id="ARBA00000085"/>
    </source>
</evidence>
<dbReference type="InterPro" id="IPR003594">
    <property type="entry name" value="HATPase_dom"/>
</dbReference>
<evidence type="ECO:0000313" key="8">
    <source>
        <dbReference type="EMBL" id="BDQ34218.1"/>
    </source>
</evidence>
<dbReference type="RefSeq" id="WP_264981113.1">
    <property type="nucleotide sequence ID" value="NZ_AP026708.1"/>
</dbReference>
<dbReference type="InterPro" id="IPR050736">
    <property type="entry name" value="Sensor_HK_Regulatory"/>
</dbReference>
<dbReference type="SUPFAM" id="SSF55874">
    <property type="entry name" value="ATPase domain of HSP90 chaperone/DNA topoisomerase II/histidine kinase"/>
    <property type="match status" value="1"/>
</dbReference>
<dbReference type="SMART" id="SM00387">
    <property type="entry name" value="HATPase_c"/>
    <property type="match status" value="1"/>
</dbReference>
<dbReference type="InterPro" id="IPR036890">
    <property type="entry name" value="HATPase_C_sf"/>
</dbReference>
<dbReference type="InterPro" id="IPR004358">
    <property type="entry name" value="Sig_transdc_His_kin-like_C"/>
</dbReference>
<dbReference type="CDD" id="cd00082">
    <property type="entry name" value="HisKA"/>
    <property type="match status" value="1"/>
</dbReference>
<gene>
    <name evidence="8" type="ORF">JCM14722_17600</name>
</gene>
<keyword evidence="4" id="KW-0808">Transferase</keyword>
<accession>A0ABN6RX63</accession>
<dbReference type="InterPro" id="IPR035965">
    <property type="entry name" value="PAS-like_dom_sf"/>
</dbReference>
<dbReference type="Proteomes" id="UP001061361">
    <property type="component" value="Chromosome"/>
</dbReference>
<dbReference type="Pfam" id="PF13426">
    <property type="entry name" value="PAS_9"/>
    <property type="match status" value="1"/>
</dbReference>
<dbReference type="PANTHER" id="PTHR43711:SF30">
    <property type="entry name" value="HISTIDINE KINASE"/>
    <property type="match status" value="1"/>
</dbReference>
<dbReference type="Gene3D" id="3.30.450.20">
    <property type="entry name" value="PAS domain"/>
    <property type="match status" value="1"/>
</dbReference>
<dbReference type="InterPro" id="IPR036097">
    <property type="entry name" value="HisK_dim/P_sf"/>
</dbReference>
<comment type="catalytic activity">
    <reaction evidence="1">
        <text>ATP + protein L-histidine = ADP + protein N-phospho-L-histidine.</text>
        <dbReference type="EC" id="2.7.13.3"/>
    </reaction>
</comment>
<dbReference type="PROSITE" id="PS50109">
    <property type="entry name" value="HIS_KIN"/>
    <property type="match status" value="1"/>
</dbReference>
<dbReference type="CDD" id="cd16922">
    <property type="entry name" value="HATPase_EvgS-ArcB-TorS-like"/>
    <property type="match status" value="1"/>
</dbReference>
<dbReference type="SMART" id="SM00388">
    <property type="entry name" value="HisKA"/>
    <property type="match status" value="1"/>
</dbReference>
<dbReference type="Gene3D" id="3.30.565.10">
    <property type="entry name" value="Histidine kinase-like ATPase, C-terminal domain"/>
    <property type="match status" value="1"/>
</dbReference>
<dbReference type="EC" id="2.7.13.3" evidence="2"/>
<evidence type="ECO:0000256" key="2">
    <source>
        <dbReference type="ARBA" id="ARBA00012438"/>
    </source>
</evidence>
<evidence type="ECO:0000256" key="5">
    <source>
        <dbReference type="ARBA" id="ARBA00022777"/>
    </source>
</evidence>
<keyword evidence="3" id="KW-0597">Phosphoprotein</keyword>
<dbReference type="InterPro" id="IPR000014">
    <property type="entry name" value="PAS"/>
</dbReference>
<keyword evidence="5" id="KW-0418">Kinase</keyword>
<dbReference type="NCBIfam" id="TIGR00229">
    <property type="entry name" value="sensory_box"/>
    <property type="match status" value="1"/>
</dbReference>
<dbReference type="SUPFAM" id="SSF55785">
    <property type="entry name" value="PYP-like sensor domain (PAS domain)"/>
    <property type="match status" value="1"/>
</dbReference>
<protein>
    <recommendedName>
        <fullName evidence="2">histidine kinase</fullName>
        <ecNumber evidence="2">2.7.13.3</ecNumber>
    </recommendedName>
</protein>
<name>A0ABN6RX63_9BACT</name>
<dbReference type="PANTHER" id="PTHR43711">
    <property type="entry name" value="TWO-COMPONENT HISTIDINE KINASE"/>
    <property type="match status" value="1"/>
</dbReference>
<dbReference type="InterPro" id="IPR005467">
    <property type="entry name" value="His_kinase_dom"/>
</dbReference>
<dbReference type="EMBL" id="AP026708">
    <property type="protein sequence ID" value="BDQ34218.1"/>
    <property type="molecule type" value="Genomic_DNA"/>
</dbReference>
<dbReference type="InterPro" id="IPR003661">
    <property type="entry name" value="HisK_dim/P_dom"/>
</dbReference>
<organism evidence="8 9">
    <name type="scientific">Pseudodesulfovibrio portus</name>
    <dbReference type="NCBI Taxonomy" id="231439"/>
    <lineage>
        <taxon>Bacteria</taxon>
        <taxon>Pseudomonadati</taxon>
        <taxon>Thermodesulfobacteriota</taxon>
        <taxon>Desulfovibrionia</taxon>
        <taxon>Desulfovibrionales</taxon>
        <taxon>Desulfovibrionaceae</taxon>
    </lineage>
</organism>
<dbReference type="SUPFAM" id="SSF47384">
    <property type="entry name" value="Homodimeric domain of signal transducing histidine kinase"/>
    <property type="match status" value="1"/>
</dbReference>
<dbReference type="Pfam" id="PF00512">
    <property type="entry name" value="HisKA"/>
    <property type="match status" value="1"/>
</dbReference>
<evidence type="ECO:0000259" key="7">
    <source>
        <dbReference type="PROSITE" id="PS50109"/>
    </source>
</evidence>
<dbReference type="SMART" id="SM00091">
    <property type="entry name" value="PAS"/>
    <property type="match status" value="1"/>
</dbReference>
<dbReference type="Pfam" id="PF02518">
    <property type="entry name" value="HATPase_c"/>
    <property type="match status" value="1"/>
</dbReference>
<evidence type="ECO:0000256" key="3">
    <source>
        <dbReference type="ARBA" id="ARBA00022553"/>
    </source>
</evidence>
<keyword evidence="6" id="KW-0902">Two-component regulatory system</keyword>
<evidence type="ECO:0000256" key="4">
    <source>
        <dbReference type="ARBA" id="ARBA00022679"/>
    </source>
</evidence>